<name>A0AAD4RAQ7_9BILA</name>
<reference evidence="2" key="1">
    <citation type="submission" date="2022-01" db="EMBL/GenBank/DDBJ databases">
        <title>Genome Sequence Resource for Two Populations of Ditylenchus destructor, the Migratory Endoparasitic Phytonematode.</title>
        <authorList>
            <person name="Zhang H."/>
            <person name="Lin R."/>
            <person name="Xie B."/>
        </authorList>
    </citation>
    <scope>NUCLEOTIDE SEQUENCE</scope>
    <source>
        <strain evidence="2">BazhouSP</strain>
    </source>
</reference>
<proteinExistence type="predicted"/>
<evidence type="ECO:0000256" key="1">
    <source>
        <dbReference type="SAM" id="MobiDB-lite"/>
    </source>
</evidence>
<feature type="region of interest" description="Disordered" evidence="1">
    <location>
        <begin position="177"/>
        <end position="269"/>
    </location>
</feature>
<feature type="compositionally biased region" description="Polar residues" evidence="1">
    <location>
        <begin position="210"/>
        <end position="220"/>
    </location>
</feature>
<evidence type="ECO:0000313" key="3">
    <source>
        <dbReference type="Proteomes" id="UP001201812"/>
    </source>
</evidence>
<dbReference type="Gene3D" id="4.10.60.30">
    <property type="entry name" value="Nanos, RNA-binding domain"/>
    <property type="match status" value="1"/>
</dbReference>
<evidence type="ECO:0000313" key="2">
    <source>
        <dbReference type="EMBL" id="KAI1728598.1"/>
    </source>
</evidence>
<feature type="compositionally biased region" description="Polar residues" evidence="1">
    <location>
        <begin position="183"/>
        <end position="201"/>
    </location>
</feature>
<feature type="region of interest" description="Disordered" evidence="1">
    <location>
        <begin position="382"/>
        <end position="405"/>
    </location>
</feature>
<dbReference type="Proteomes" id="UP001201812">
    <property type="component" value="Unassembled WGS sequence"/>
</dbReference>
<dbReference type="EMBL" id="JAKKPZ010000001">
    <property type="protein sequence ID" value="KAI1728598.1"/>
    <property type="molecule type" value="Genomic_DNA"/>
</dbReference>
<gene>
    <name evidence="2" type="ORF">DdX_00793</name>
</gene>
<protein>
    <recommendedName>
        <fullName evidence="4">Nanos-type domain-containing protein</fullName>
    </recommendedName>
</protein>
<sequence length="405" mass="45090">MEKANSNIQRGDLPGIRQNGNNEQRSYPHLSLPDTSQPFQNFYNMQPFSQGYGPSQYMPAHGFPSMYGIGMPSEPLDIGAHPYPQSNPYAAQNPQFVPAVPLPSGMGYHYAPAPYPASFYMPHNSTSASYYDGSASVYRPPESSHSSSNVKTRTLSTDVPKNQLTTAMYEEEYMTHKSLEPGSGNTSWSRQSITPAQNANHKGNEIEASLRQSPQSNATVYKTKRTQKNNTSSNAKVNSPQRASNKVSPDKDTPSKNMQTDVKDRQECPKTKDAPYADICTAEKKVGDLNMEENKTSDENKSVYDDEPDKHCYYCDKILANPNSSHSLVGEKNKIICPRLKKIGCALCSHDHVEFRCPQKERNETFNDFAVSYLVNRRIPRNNLPSASHGPSHHGTIRPSNGFGR</sequence>
<comment type="caution">
    <text evidence="2">The sequence shown here is derived from an EMBL/GenBank/DDBJ whole genome shotgun (WGS) entry which is preliminary data.</text>
</comment>
<evidence type="ECO:0008006" key="4">
    <source>
        <dbReference type="Google" id="ProtNLM"/>
    </source>
</evidence>
<organism evidence="2 3">
    <name type="scientific">Ditylenchus destructor</name>
    <dbReference type="NCBI Taxonomy" id="166010"/>
    <lineage>
        <taxon>Eukaryota</taxon>
        <taxon>Metazoa</taxon>
        <taxon>Ecdysozoa</taxon>
        <taxon>Nematoda</taxon>
        <taxon>Chromadorea</taxon>
        <taxon>Rhabditida</taxon>
        <taxon>Tylenchina</taxon>
        <taxon>Tylenchomorpha</taxon>
        <taxon>Sphaerularioidea</taxon>
        <taxon>Anguinidae</taxon>
        <taxon>Anguininae</taxon>
        <taxon>Ditylenchus</taxon>
    </lineage>
</organism>
<feature type="compositionally biased region" description="Polar residues" evidence="1">
    <location>
        <begin position="143"/>
        <end position="163"/>
    </location>
</feature>
<keyword evidence="3" id="KW-1185">Reference proteome</keyword>
<dbReference type="InterPro" id="IPR038129">
    <property type="entry name" value="Nanos_sf"/>
</dbReference>
<feature type="compositionally biased region" description="Polar residues" evidence="1">
    <location>
        <begin position="228"/>
        <end position="247"/>
    </location>
</feature>
<dbReference type="AlphaFoldDB" id="A0AAD4RAQ7"/>
<accession>A0AAD4RAQ7</accession>
<feature type="region of interest" description="Disordered" evidence="1">
    <location>
        <begin position="1"/>
        <end position="34"/>
    </location>
</feature>
<feature type="region of interest" description="Disordered" evidence="1">
    <location>
        <begin position="135"/>
        <end position="163"/>
    </location>
</feature>